<dbReference type="AlphaFoldDB" id="A0A3B7MSC8"/>
<accession>A0A3B7MSC8</accession>
<dbReference type="PROSITE" id="PS51257">
    <property type="entry name" value="PROKAR_LIPOPROTEIN"/>
    <property type="match status" value="1"/>
</dbReference>
<proteinExistence type="predicted"/>
<dbReference type="PROSITE" id="PS50213">
    <property type="entry name" value="FAS1"/>
    <property type="match status" value="2"/>
</dbReference>
<dbReference type="Gene3D" id="2.30.180.10">
    <property type="entry name" value="FAS1 domain"/>
    <property type="match status" value="2"/>
</dbReference>
<evidence type="ECO:0000259" key="1">
    <source>
        <dbReference type="PROSITE" id="PS50213"/>
    </source>
</evidence>
<dbReference type="Proteomes" id="UP000263900">
    <property type="component" value="Chromosome"/>
</dbReference>
<dbReference type="InterPro" id="IPR050904">
    <property type="entry name" value="Adhesion/Biosynth-related"/>
</dbReference>
<sequence length="559" mass="62366">MKQKNALLAISILISLFAGLIVSGCKKQQFREDTTTDVNIVGYLEKNIDSFSLFKQILDRTDNSAFLNAYGSYTCFAPTNGGIKAWLAATNTASVDAADINVLKELVKFHLLSDTVSTAAFKDGRLPVPTMQSQFLITGVSFKDGSSSYTVNRQAAVLRSNIKVGNGIIHEIDHVLVPSSKTIAQQLEANPNFSIFVEAMKATGYYTLLNTVDPDTAKRWMTVIAESNQALADSGFASFAALKTKYSNTGDPANTADSLHIYMAYHILRDIKFLGDIINASTHQTLQPQEVISTQLINQDVVVNEDIFDGILEKGVLLTRNISDNAATNGVWHQAAAHYMTKFRKPAAVFWDLCSFPEIMKLPAYYKKQNYNFVRQNELDKPIKDIDWEFKSASTTLTYFYSTSSSLGIYQYNNDCLVLPLGAPSRATWFEFTTPVIIKGRYKVWICYNARNAVVCNVRVNGDLMQRPVNLGEFRPAGSDAELESIGWKRYIESTGSNSGYYVSRLVGTIDIKTTERHKLRLETISGTNASNYLDMIHFIPVDQNQLVPRFRPDGTKVY</sequence>
<dbReference type="PANTHER" id="PTHR10900">
    <property type="entry name" value="PERIOSTIN-RELATED"/>
    <property type="match status" value="1"/>
</dbReference>
<gene>
    <name evidence="2" type="ORF">D3H65_19045</name>
</gene>
<dbReference type="SMART" id="SM00554">
    <property type="entry name" value="FAS1"/>
    <property type="match status" value="1"/>
</dbReference>
<dbReference type="RefSeq" id="WP_119051829.1">
    <property type="nucleotide sequence ID" value="NZ_CP032157.1"/>
</dbReference>
<dbReference type="KEGG" id="pseg:D3H65_19045"/>
<reference evidence="2 3" key="1">
    <citation type="submission" date="2018-09" db="EMBL/GenBank/DDBJ databases">
        <title>Genome sequencing of strain 6GH32-13.</title>
        <authorList>
            <person name="Weon H.-Y."/>
            <person name="Heo J."/>
            <person name="Kwon S.-W."/>
        </authorList>
    </citation>
    <scope>NUCLEOTIDE SEQUENCE [LARGE SCALE GENOMIC DNA]</scope>
    <source>
        <strain evidence="2 3">5GH32-13</strain>
    </source>
</reference>
<evidence type="ECO:0000313" key="3">
    <source>
        <dbReference type="Proteomes" id="UP000263900"/>
    </source>
</evidence>
<protein>
    <submittedName>
        <fullName evidence="2">DUF5108 domain-containing protein</fullName>
    </submittedName>
</protein>
<feature type="domain" description="FAS1" evidence="1">
    <location>
        <begin position="38"/>
        <end position="176"/>
    </location>
</feature>
<dbReference type="InterPro" id="IPR036378">
    <property type="entry name" value="FAS1_dom_sf"/>
</dbReference>
<dbReference type="Pfam" id="PF02469">
    <property type="entry name" value="Fasciclin"/>
    <property type="match status" value="2"/>
</dbReference>
<dbReference type="EMBL" id="CP032157">
    <property type="protein sequence ID" value="AXY75950.1"/>
    <property type="molecule type" value="Genomic_DNA"/>
</dbReference>
<dbReference type="SUPFAM" id="SSF82153">
    <property type="entry name" value="FAS1 domain"/>
    <property type="match status" value="2"/>
</dbReference>
<dbReference type="InterPro" id="IPR000782">
    <property type="entry name" value="FAS1_domain"/>
</dbReference>
<feature type="domain" description="FAS1" evidence="1">
    <location>
        <begin position="180"/>
        <end position="344"/>
    </location>
</feature>
<keyword evidence="3" id="KW-1185">Reference proteome</keyword>
<name>A0A3B7MSC8_9BACT</name>
<dbReference type="OrthoDB" id="1119934at2"/>
<evidence type="ECO:0000313" key="2">
    <source>
        <dbReference type="EMBL" id="AXY75950.1"/>
    </source>
</evidence>
<dbReference type="PANTHER" id="PTHR10900:SF77">
    <property type="entry name" value="FI19380P1"/>
    <property type="match status" value="1"/>
</dbReference>
<organism evidence="2 3">
    <name type="scientific">Paraflavitalea soli</name>
    <dbReference type="NCBI Taxonomy" id="2315862"/>
    <lineage>
        <taxon>Bacteria</taxon>
        <taxon>Pseudomonadati</taxon>
        <taxon>Bacteroidota</taxon>
        <taxon>Chitinophagia</taxon>
        <taxon>Chitinophagales</taxon>
        <taxon>Chitinophagaceae</taxon>
        <taxon>Paraflavitalea</taxon>
    </lineage>
</organism>